<accession>W8L8I5</accession>
<feature type="transmembrane region" description="Helical" evidence="1">
    <location>
        <begin position="12"/>
        <end position="35"/>
    </location>
</feature>
<name>W8L8I5_9GAMM</name>
<gene>
    <name evidence="2" type="ORF">M911_14330</name>
</gene>
<keyword evidence="3" id="KW-1185">Reference proteome</keyword>
<dbReference type="AlphaFoldDB" id="W8L8I5"/>
<keyword evidence="1" id="KW-1133">Transmembrane helix</keyword>
<dbReference type="EMBL" id="CP007268">
    <property type="protein sequence ID" value="AHK80130.1"/>
    <property type="molecule type" value="Genomic_DNA"/>
</dbReference>
<keyword evidence="2" id="KW-0418">Kinase</keyword>
<feature type="transmembrane region" description="Helical" evidence="1">
    <location>
        <begin position="47"/>
        <end position="70"/>
    </location>
</feature>
<evidence type="ECO:0000256" key="1">
    <source>
        <dbReference type="SAM" id="Phobius"/>
    </source>
</evidence>
<dbReference type="KEGG" id="hhc:M911_14330"/>
<keyword evidence="2" id="KW-0808">Transferase</keyword>
<dbReference type="GO" id="GO:0016301">
    <property type="term" value="F:kinase activity"/>
    <property type="evidence" value="ECO:0007669"/>
    <property type="project" value="UniProtKB-KW"/>
</dbReference>
<sequence length="119" mass="13088">MSLRRSLSQGLLGLMLMLLGLFVLVSLAVLLWAQFESLDAIEGRLEAAAPWLTVMRINVIVAVVVTWPRLVTWWVVDPARRAALLRARWRLAGWLVILEITLGQGLVGAFIASLMAPGA</sequence>
<dbReference type="HOGENOM" id="CLU_2058087_0_0_6"/>
<reference evidence="3" key="2">
    <citation type="submission" date="2014-02" db="EMBL/GenBank/DDBJ databases">
        <title>Draft Genome Sequence of extremely halophilic bacteria Halorhodospira halochloris.</title>
        <authorList>
            <person name="Singh K.S."/>
        </authorList>
    </citation>
    <scope>NUCLEOTIDE SEQUENCE [LARGE SCALE GENOMIC DNA]</scope>
    <source>
        <strain evidence="3">A</strain>
    </source>
</reference>
<proteinExistence type="predicted"/>
<protein>
    <submittedName>
        <fullName evidence="2">Histidine kinase</fullName>
    </submittedName>
</protein>
<evidence type="ECO:0000313" key="2">
    <source>
        <dbReference type="EMBL" id="AHK80130.1"/>
    </source>
</evidence>
<evidence type="ECO:0000313" key="3">
    <source>
        <dbReference type="Proteomes" id="UP000019442"/>
    </source>
</evidence>
<dbReference type="RefSeq" id="WP_025282657.1">
    <property type="nucleotide sequence ID" value="NZ_CP007268.1"/>
</dbReference>
<keyword evidence="1" id="KW-0472">Membrane</keyword>
<dbReference type="Proteomes" id="UP000019442">
    <property type="component" value="Chromosome"/>
</dbReference>
<feature type="transmembrane region" description="Helical" evidence="1">
    <location>
        <begin position="91"/>
        <end position="116"/>
    </location>
</feature>
<keyword evidence="1" id="KW-0812">Transmembrane</keyword>
<reference evidence="2 3" key="1">
    <citation type="journal article" date="2014" name="J Genomics">
        <title>Draft Genome Sequence of the Extremely Halophilic Phototrophic Purple Sulfur Bacterium Halorhodospira halochloris.</title>
        <authorList>
            <person name="Singh K.S."/>
            <person name="Kirksey J."/>
            <person name="Hoff W.D."/>
            <person name="Deole R."/>
        </authorList>
    </citation>
    <scope>NUCLEOTIDE SEQUENCE [LARGE SCALE GENOMIC DNA]</scope>
    <source>
        <strain evidence="2 3">A</strain>
    </source>
</reference>
<organism evidence="2 3">
    <name type="scientific">Ectothiorhodospira haloalkaliphila</name>
    <dbReference type="NCBI Taxonomy" id="421628"/>
    <lineage>
        <taxon>Bacteria</taxon>
        <taxon>Pseudomonadati</taxon>
        <taxon>Pseudomonadota</taxon>
        <taxon>Gammaproteobacteria</taxon>
        <taxon>Chromatiales</taxon>
        <taxon>Ectothiorhodospiraceae</taxon>
        <taxon>Ectothiorhodospira</taxon>
    </lineage>
</organism>